<evidence type="ECO:0000313" key="7">
    <source>
        <dbReference type="EMBL" id="KAH6653134.1"/>
    </source>
</evidence>
<sequence>MPFTARLVRLIAKERVSSFLIQYLTSVASDPCKIILAIIMPPLGVFAESGCGTDLCFNILLTCLGFLPGIVHALYIIKKY</sequence>
<dbReference type="OrthoDB" id="2802411at2759"/>
<keyword evidence="3 6" id="KW-0812">Transmembrane</keyword>
<protein>
    <recommendedName>
        <fullName evidence="9">Plasma membrane proteolipid 3</fullName>
    </recommendedName>
</protein>
<evidence type="ECO:0000256" key="3">
    <source>
        <dbReference type="ARBA" id="ARBA00022692"/>
    </source>
</evidence>
<evidence type="ECO:0000313" key="8">
    <source>
        <dbReference type="Proteomes" id="UP000758603"/>
    </source>
</evidence>
<proteinExistence type="inferred from homology"/>
<name>A0A9P8ZXM6_9PEZI</name>
<accession>A0A9P8ZXM6</accession>
<evidence type="ECO:0000256" key="5">
    <source>
        <dbReference type="ARBA" id="ARBA00023136"/>
    </source>
</evidence>
<keyword evidence="5 6" id="KW-0472">Membrane</keyword>
<dbReference type="GeneID" id="70126904"/>
<dbReference type="InterPro" id="IPR000612">
    <property type="entry name" value="PMP3"/>
</dbReference>
<keyword evidence="4 6" id="KW-1133">Transmembrane helix</keyword>
<dbReference type="GO" id="GO:0016020">
    <property type="term" value="C:membrane"/>
    <property type="evidence" value="ECO:0007669"/>
    <property type="project" value="UniProtKB-SubCell"/>
</dbReference>
<dbReference type="PANTHER" id="PTHR21659:SF42">
    <property type="entry name" value="UPF0057 MEMBRANE PROTEIN ZK632.10-RELATED"/>
    <property type="match status" value="1"/>
</dbReference>
<organism evidence="7 8">
    <name type="scientific">Truncatella angustata</name>
    <dbReference type="NCBI Taxonomy" id="152316"/>
    <lineage>
        <taxon>Eukaryota</taxon>
        <taxon>Fungi</taxon>
        <taxon>Dikarya</taxon>
        <taxon>Ascomycota</taxon>
        <taxon>Pezizomycotina</taxon>
        <taxon>Sordariomycetes</taxon>
        <taxon>Xylariomycetidae</taxon>
        <taxon>Amphisphaeriales</taxon>
        <taxon>Sporocadaceae</taxon>
        <taxon>Truncatella</taxon>
    </lineage>
</organism>
<comment type="caution">
    <text evidence="7">The sequence shown here is derived from an EMBL/GenBank/DDBJ whole genome shotgun (WGS) entry which is preliminary data.</text>
</comment>
<dbReference type="Pfam" id="PF01679">
    <property type="entry name" value="Pmp3"/>
    <property type="match status" value="1"/>
</dbReference>
<comment type="subcellular location">
    <subcellularLocation>
        <location evidence="1">Membrane</location>
    </subcellularLocation>
</comment>
<evidence type="ECO:0000256" key="4">
    <source>
        <dbReference type="ARBA" id="ARBA00022989"/>
    </source>
</evidence>
<keyword evidence="8" id="KW-1185">Reference proteome</keyword>
<evidence type="ECO:0000256" key="6">
    <source>
        <dbReference type="SAM" id="Phobius"/>
    </source>
</evidence>
<reference evidence="7" key="1">
    <citation type="journal article" date="2021" name="Nat. Commun.">
        <title>Genetic determinants of endophytism in the Arabidopsis root mycobiome.</title>
        <authorList>
            <person name="Mesny F."/>
            <person name="Miyauchi S."/>
            <person name="Thiergart T."/>
            <person name="Pickel B."/>
            <person name="Atanasova L."/>
            <person name="Karlsson M."/>
            <person name="Huettel B."/>
            <person name="Barry K.W."/>
            <person name="Haridas S."/>
            <person name="Chen C."/>
            <person name="Bauer D."/>
            <person name="Andreopoulos W."/>
            <person name="Pangilinan J."/>
            <person name="LaButti K."/>
            <person name="Riley R."/>
            <person name="Lipzen A."/>
            <person name="Clum A."/>
            <person name="Drula E."/>
            <person name="Henrissat B."/>
            <person name="Kohler A."/>
            <person name="Grigoriev I.V."/>
            <person name="Martin F.M."/>
            <person name="Hacquard S."/>
        </authorList>
    </citation>
    <scope>NUCLEOTIDE SEQUENCE</scope>
    <source>
        <strain evidence="7">MPI-SDFR-AT-0073</strain>
    </source>
</reference>
<dbReference type="AlphaFoldDB" id="A0A9P8ZXM6"/>
<dbReference type="PANTHER" id="PTHR21659">
    <property type="entry name" value="HYDROPHOBIC PROTEIN RCI2 LOW TEMPERATURE AND SALT RESPONSIVE PROTEIN LTI6 -RELATED"/>
    <property type="match status" value="1"/>
</dbReference>
<evidence type="ECO:0008006" key="9">
    <source>
        <dbReference type="Google" id="ProtNLM"/>
    </source>
</evidence>
<dbReference type="EMBL" id="JAGPXC010000005">
    <property type="protein sequence ID" value="KAH6653134.1"/>
    <property type="molecule type" value="Genomic_DNA"/>
</dbReference>
<dbReference type="Proteomes" id="UP000758603">
    <property type="component" value="Unassembled WGS sequence"/>
</dbReference>
<evidence type="ECO:0000256" key="2">
    <source>
        <dbReference type="ARBA" id="ARBA00009530"/>
    </source>
</evidence>
<dbReference type="RefSeq" id="XP_045957411.1">
    <property type="nucleotide sequence ID" value="XM_046098012.1"/>
</dbReference>
<gene>
    <name evidence="7" type="ORF">BKA67DRAFT_518494</name>
</gene>
<evidence type="ECO:0000256" key="1">
    <source>
        <dbReference type="ARBA" id="ARBA00004370"/>
    </source>
</evidence>
<comment type="similarity">
    <text evidence="2">Belongs to the UPF0057 (PMP3) family.</text>
</comment>
<feature type="transmembrane region" description="Helical" evidence="6">
    <location>
        <begin position="59"/>
        <end position="77"/>
    </location>
</feature>